<sequence length="88" mass="8870">MGTGGRRGPVGRLRRGRAVERGAARCGGPPAVLLPAVCGYVGHDGHGPSLRRTVGVPRVVGGTRRAGSLEGAPVGPPPVPGLRRRPPG</sequence>
<dbReference type="Proteomes" id="UP000003022">
    <property type="component" value="Unassembled WGS sequence"/>
</dbReference>
<keyword evidence="3" id="KW-1185">Reference proteome</keyword>
<gene>
    <name evidence="2" type="ORF">SGM_1900</name>
</gene>
<accession>F3NFK1</accession>
<name>F3NFK1_9ACTN</name>
<evidence type="ECO:0000313" key="2">
    <source>
        <dbReference type="EMBL" id="EGG47814.1"/>
    </source>
</evidence>
<reference evidence="2 3" key="1">
    <citation type="journal article" date="2011" name="J. Bacteriol.">
        <title>Draft genome sequence of the marine bacterium Streptomyces griseoaurantiacus M045, which produces novel manumycin-type antibiotics with a pABA core component.</title>
        <authorList>
            <person name="Li F."/>
            <person name="Jiang P."/>
            <person name="Zheng H."/>
            <person name="Wang S."/>
            <person name="Zhao G."/>
            <person name="Qin S."/>
            <person name="Liu Z."/>
        </authorList>
    </citation>
    <scope>NUCLEOTIDE SEQUENCE [LARGE SCALE GENOMIC DNA]</scope>
    <source>
        <strain evidence="2 3">M045</strain>
    </source>
</reference>
<comment type="caution">
    <text evidence="2">The sequence shown here is derived from an EMBL/GenBank/DDBJ whole genome shotgun (WGS) entry which is preliminary data.</text>
</comment>
<evidence type="ECO:0000256" key="1">
    <source>
        <dbReference type="SAM" id="MobiDB-lite"/>
    </source>
</evidence>
<organism evidence="2 3">
    <name type="scientific">Streptomyces griseoaurantiacus M045</name>
    <dbReference type="NCBI Taxonomy" id="996637"/>
    <lineage>
        <taxon>Bacteria</taxon>
        <taxon>Bacillati</taxon>
        <taxon>Actinomycetota</taxon>
        <taxon>Actinomycetes</taxon>
        <taxon>Kitasatosporales</taxon>
        <taxon>Streptomycetaceae</taxon>
        <taxon>Streptomyces</taxon>
        <taxon>Streptomyces aurantiacus group</taxon>
    </lineage>
</organism>
<protein>
    <submittedName>
        <fullName evidence="2">Uncharacterized protein</fullName>
    </submittedName>
</protein>
<feature type="region of interest" description="Disordered" evidence="1">
    <location>
        <begin position="63"/>
        <end position="88"/>
    </location>
</feature>
<proteinExistence type="predicted"/>
<dbReference type="EMBL" id="AEYX01000029">
    <property type="protein sequence ID" value="EGG47814.1"/>
    <property type="molecule type" value="Genomic_DNA"/>
</dbReference>
<dbReference type="AlphaFoldDB" id="F3NFK1"/>
<evidence type="ECO:0000313" key="3">
    <source>
        <dbReference type="Proteomes" id="UP000003022"/>
    </source>
</evidence>